<dbReference type="EMBL" id="JAACXV010000412">
    <property type="protein sequence ID" value="KAF7277872.1"/>
    <property type="molecule type" value="Genomic_DNA"/>
</dbReference>
<reference evidence="1" key="1">
    <citation type="submission" date="2020-08" db="EMBL/GenBank/DDBJ databases">
        <title>Genome sequencing and assembly of the red palm weevil Rhynchophorus ferrugineus.</title>
        <authorList>
            <person name="Dias G.B."/>
            <person name="Bergman C.M."/>
            <person name="Manee M."/>
        </authorList>
    </citation>
    <scope>NUCLEOTIDE SEQUENCE</scope>
    <source>
        <strain evidence="1">AA-2017</strain>
        <tissue evidence="1">Whole larva</tissue>
    </source>
</reference>
<proteinExistence type="predicted"/>
<evidence type="ECO:0000313" key="2">
    <source>
        <dbReference type="Proteomes" id="UP000625711"/>
    </source>
</evidence>
<gene>
    <name evidence="1" type="ORF">GWI33_009126</name>
</gene>
<dbReference type="AlphaFoldDB" id="A0A834IPW4"/>
<dbReference type="Proteomes" id="UP000625711">
    <property type="component" value="Unassembled WGS sequence"/>
</dbReference>
<comment type="caution">
    <text evidence="1">The sequence shown here is derived from an EMBL/GenBank/DDBJ whole genome shotgun (WGS) entry which is preliminary data.</text>
</comment>
<evidence type="ECO:0000313" key="1">
    <source>
        <dbReference type="EMBL" id="KAF7277872.1"/>
    </source>
</evidence>
<protein>
    <recommendedName>
        <fullName evidence="3">FAST kinase leucine-rich domain-containing protein</fullName>
    </recommendedName>
</protein>
<keyword evidence="2" id="KW-1185">Reference proteome</keyword>
<organism evidence="1 2">
    <name type="scientific">Rhynchophorus ferrugineus</name>
    <name type="common">Red palm weevil</name>
    <name type="synonym">Curculio ferrugineus</name>
    <dbReference type="NCBI Taxonomy" id="354439"/>
    <lineage>
        <taxon>Eukaryota</taxon>
        <taxon>Metazoa</taxon>
        <taxon>Ecdysozoa</taxon>
        <taxon>Arthropoda</taxon>
        <taxon>Hexapoda</taxon>
        <taxon>Insecta</taxon>
        <taxon>Pterygota</taxon>
        <taxon>Neoptera</taxon>
        <taxon>Endopterygota</taxon>
        <taxon>Coleoptera</taxon>
        <taxon>Polyphaga</taxon>
        <taxon>Cucujiformia</taxon>
        <taxon>Curculionidae</taxon>
        <taxon>Dryophthorinae</taxon>
        <taxon>Rhynchophorus</taxon>
    </lineage>
</organism>
<dbReference type="OrthoDB" id="443524at2759"/>
<sequence>MSKTLAGCKLPWTLWKRTGAYRNVSFSQGMYIFSGQQTKQPTTVDFIDDYLTGATTSAAVLKVVSDHYKKMNSEQVVRALKTIFAIQKNNQISTPITKILNHPGLEKLCMQLKVHSGVLDISDIIDALKTISYLKVPSNSTITQVLLQLLRHNINSLNIQQILFLEFLISDFEKTPLVEALIIAFPLVFEIYLPKKMDRRNASHMAECLWYAIRHKLSSDTLNVIIYALKKYEEARRYRGSV</sequence>
<evidence type="ECO:0008006" key="3">
    <source>
        <dbReference type="Google" id="ProtNLM"/>
    </source>
</evidence>
<accession>A0A834IPW4</accession>
<name>A0A834IPW4_RHYFE</name>